<organism evidence="3 4">
    <name type="scientific">Streptomyces millisiae</name>
    <dbReference type="NCBI Taxonomy" id="3075542"/>
    <lineage>
        <taxon>Bacteria</taxon>
        <taxon>Bacillati</taxon>
        <taxon>Actinomycetota</taxon>
        <taxon>Actinomycetes</taxon>
        <taxon>Kitasatosporales</taxon>
        <taxon>Streptomycetaceae</taxon>
        <taxon>Streptomyces</taxon>
    </lineage>
</organism>
<dbReference type="PANTHER" id="PTHR30160:SF1">
    <property type="entry name" value="LIPOPOLYSACCHARIDE 1,2-N-ACETYLGLUCOSAMINETRANSFERASE-RELATED"/>
    <property type="match status" value="1"/>
</dbReference>
<dbReference type="RefSeq" id="WP_311595376.1">
    <property type="nucleotide sequence ID" value="NZ_JAVREM010000002.1"/>
</dbReference>
<dbReference type="Pfam" id="PF01075">
    <property type="entry name" value="Glyco_transf_9"/>
    <property type="match status" value="1"/>
</dbReference>
<reference evidence="4" key="1">
    <citation type="submission" date="2023-07" db="EMBL/GenBank/DDBJ databases">
        <title>30 novel species of actinomycetes from the DSMZ collection.</title>
        <authorList>
            <person name="Nouioui I."/>
        </authorList>
    </citation>
    <scope>NUCLEOTIDE SEQUENCE [LARGE SCALE GENOMIC DNA]</scope>
    <source>
        <strain evidence="4">DSM 44918</strain>
    </source>
</reference>
<dbReference type="EMBL" id="JAVREM010000002">
    <property type="protein sequence ID" value="MDT0317396.1"/>
    <property type="molecule type" value="Genomic_DNA"/>
</dbReference>
<proteinExistence type="predicted"/>
<accession>A0ABU2LIH6</accession>
<keyword evidence="1 3" id="KW-0328">Glycosyltransferase</keyword>
<evidence type="ECO:0000313" key="3">
    <source>
        <dbReference type="EMBL" id="MDT0317396.1"/>
    </source>
</evidence>
<dbReference type="EC" id="2.4.-.-" evidence="3"/>
<dbReference type="InterPro" id="IPR051199">
    <property type="entry name" value="LPS_LOS_Heptosyltrfase"/>
</dbReference>
<protein>
    <submittedName>
        <fullName evidence="3">Glycosyltransferase family 9 protein</fullName>
        <ecNumber evidence="3">2.4.-.-</ecNumber>
    </submittedName>
</protein>
<dbReference type="InterPro" id="IPR002201">
    <property type="entry name" value="Glyco_trans_9"/>
</dbReference>
<sequence>MTGQRRDRVLVLRALGLGDLLTAVPALHALRHAFPDHRLTLAAPAALAGAAAATGAVDELLPTEAAGRGVPRAIPWRGPPPRIAVDLHGCGPLSVEPLAALRPGRLIGYARPPGPAWRAWEHERDRWCRLLGWHGVPADPSRVGIAAPRAPSPAPGAVVLHPGAEAGARRWPAERFAAVAAALAPRRVVVTAGPGEEGLARRVAALAGLPPGAVLTGLSFDGLSALVAGAAAVLVGDTGVAHLATAHGTPSVVLFGPVSPRLWGPPPLPRHRALWCPGPERGPRVGDPHGVRPDPRLLRVGPRQAVAALEDVLAAGARGQPM</sequence>
<evidence type="ECO:0000256" key="1">
    <source>
        <dbReference type="ARBA" id="ARBA00022676"/>
    </source>
</evidence>
<dbReference type="Gene3D" id="3.40.50.2000">
    <property type="entry name" value="Glycogen Phosphorylase B"/>
    <property type="match status" value="2"/>
</dbReference>
<keyword evidence="2 3" id="KW-0808">Transferase</keyword>
<dbReference type="PANTHER" id="PTHR30160">
    <property type="entry name" value="TETRAACYLDISACCHARIDE 4'-KINASE-RELATED"/>
    <property type="match status" value="1"/>
</dbReference>
<dbReference type="GO" id="GO:0016757">
    <property type="term" value="F:glycosyltransferase activity"/>
    <property type="evidence" value="ECO:0007669"/>
    <property type="project" value="UniProtKB-KW"/>
</dbReference>
<comment type="caution">
    <text evidence="3">The sequence shown here is derived from an EMBL/GenBank/DDBJ whole genome shotgun (WGS) entry which is preliminary data.</text>
</comment>
<name>A0ABU2LIH6_9ACTN</name>
<gene>
    <name evidence="3" type="ORF">RNC47_03465</name>
</gene>
<evidence type="ECO:0000256" key="2">
    <source>
        <dbReference type="ARBA" id="ARBA00022679"/>
    </source>
</evidence>
<dbReference type="SUPFAM" id="SSF53756">
    <property type="entry name" value="UDP-Glycosyltransferase/glycogen phosphorylase"/>
    <property type="match status" value="1"/>
</dbReference>
<dbReference type="CDD" id="cd03789">
    <property type="entry name" value="GT9_LPS_heptosyltransferase"/>
    <property type="match status" value="1"/>
</dbReference>
<keyword evidence="4" id="KW-1185">Reference proteome</keyword>
<evidence type="ECO:0000313" key="4">
    <source>
        <dbReference type="Proteomes" id="UP001183420"/>
    </source>
</evidence>
<dbReference type="Proteomes" id="UP001183420">
    <property type="component" value="Unassembled WGS sequence"/>
</dbReference>